<feature type="transmembrane region" description="Helical" evidence="1">
    <location>
        <begin position="225"/>
        <end position="244"/>
    </location>
</feature>
<protein>
    <recommendedName>
        <fullName evidence="4">Membrane protein YfhO</fullName>
    </recommendedName>
</protein>
<proteinExistence type="predicted"/>
<organism evidence="2 3">
    <name type="scientific">Aquipluma nitroreducens</name>
    <dbReference type="NCBI Taxonomy" id="2010828"/>
    <lineage>
        <taxon>Bacteria</taxon>
        <taxon>Pseudomonadati</taxon>
        <taxon>Bacteroidota</taxon>
        <taxon>Bacteroidia</taxon>
        <taxon>Marinilabiliales</taxon>
        <taxon>Prolixibacteraceae</taxon>
        <taxon>Aquipluma</taxon>
    </lineage>
</organism>
<evidence type="ECO:0000256" key="1">
    <source>
        <dbReference type="SAM" id="Phobius"/>
    </source>
</evidence>
<feature type="transmembrane region" description="Helical" evidence="1">
    <location>
        <begin position="125"/>
        <end position="144"/>
    </location>
</feature>
<feature type="transmembrane region" description="Helical" evidence="1">
    <location>
        <begin position="150"/>
        <end position="167"/>
    </location>
</feature>
<keyword evidence="3" id="KW-1185">Reference proteome</keyword>
<feature type="transmembrane region" description="Helical" evidence="1">
    <location>
        <begin position="498"/>
        <end position="516"/>
    </location>
</feature>
<feature type="transmembrane region" description="Helical" evidence="1">
    <location>
        <begin position="408"/>
        <end position="428"/>
    </location>
</feature>
<reference evidence="2" key="1">
    <citation type="journal article" date="2020" name="Int. J. Syst. Evol. Microbiol.">
        <title>Aquipluma nitroreducens gen. nov. sp. nov., a novel facultatively anaerobic bacterium isolated from a freshwater lake.</title>
        <authorList>
            <person name="Watanabe M."/>
            <person name="Kojima H."/>
            <person name="Fukui M."/>
        </authorList>
    </citation>
    <scope>NUCLEOTIDE SEQUENCE</scope>
    <source>
        <strain evidence="2">MeG22</strain>
    </source>
</reference>
<evidence type="ECO:0000313" key="3">
    <source>
        <dbReference type="Proteomes" id="UP001193389"/>
    </source>
</evidence>
<dbReference type="PANTHER" id="PTHR38454">
    <property type="entry name" value="INTEGRAL MEMBRANE PROTEIN-RELATED"/>
    <property type="match status" value="1"/>
</dbReference>
<feature type="transmembrane region" description="Helical" evidence="1">
    <location>
        <begin position="368"/>
        <end position="388"/>
    </location>
</feature>
<dbReference type="Proteomes" id="UP001193389">
    <property type="component" value="Chromosome"/>
</dbReference>
<feature type="transmembrane region" description="Helical" evidence="1">
    <location>
        <begin position="523"/>
        <end position="540"/>
    </location>
</feature>
<feature type="transmembrane region" description="Helical" evidence="1">
    <location>
        <begin position="194"/>
        <end position="213"/>
    </location>
</feature>
<dbReference type="KEGG" id="anf:AQPE_2127"/>
<feature type="transmembrane region" description="Helical" evidence="1">
    <location>
        <begin position="799"/>
        <end position="817"/>
    </location>
</feature>
<dbReference type="InterPro" id="IPR018580">
    <property type="entry name" value="Uncharacterised_YfhO"/>
</dbReference>
<dbReference type="EMBL" id="AP018694">
    <property type="protein sequence ID" value="BBE17968.1"/>
    <property type="molecule type" value="Genomic_DNA"/>
</dbReference>
<dbReference type="Pfam" id="PF09586">
    <property type="entry name" value="YfhO"/>
    <property type="match status" value="1"/>
</dbReference>
<keyword evidence="1" id="KW-0812">Transmembrane</keyword>
<feature type="transmembrane region" description="Helical" evidence="1">
    <location>
        <begin position="12"/>
        <end position="32"/>
    </location>
</feature>
<feature type="transmembrane region" description="Helical" evidence="1">
    <location>
        <begin position="440"/>
        <end position="462"/>
    </location>
</feature>
<keyword evidence="1" id="KW-0472">Membrane</keyword>
<evidence type="ECO:0008006" key="4">
    <source>
        <dbReference type="Google" id="ProtNLM"/>
    </source>
</evidence>
<accession>A0A5K7S8T3</accession>
<feature type="transmembrane region" description="Helical" evidence="1">
    <location>
        <begin position="342"/>
        <end position="361"/>
    </location>
</feature>
<sequence>MDTKNLLRKSGPYILAIVLFLVISVIYFSPVLEGKRLQSSDGAQFKGMSKEIVDYRNATGKEALWSNNMFSGMPAYLTSTIYSGELISKIQKSVTAISQPVMILTLSFSFFFMLCILLDMGVWTAFAASLAYGFMTFTFVVMVTGHLTKAHALTYTSLIVAGILLAFKKNKIGGSLMAAIGLSLMLSANHLQMTYYAAILSLVIGITYLIYAIREKTLPDFSKTAGLLLIAVLFAVGTNFSRLYTTYEYGKYSIRSQSELSLNNENKSSGLDKEYILDYSYDLGEAMTAFIPRFKGGGMSEPLTTSSETYKFLAEAQGADKAKKMVQSGMPMYWGSQPISGAPFYFGAVLCFLFVLGIFLVKGKDKWWLVAVFVFSLLLSLGKNFSFLTNIMLDYFPGYNKFRDVKNIIVIEQFSMALLGALAIKEVYQRKISSVEFMNGLKYAFGITGGLALIFAIIPGLAGSFSGSTDAQYLKMGYPQQFIDALIADRQSALRIDAFRSFIFVLLAAAGLWAYWNNKIKAQYAIILWVGLVAIDMWPIDKKYFNNDNFTSKKEVAVPFQEMPVDKEIKKDKDLYYRVLNLQNPMADARTSFFHKSIGGYHGAKMKRYNELYSYAIEPEMRSLISAFQKPESIDSAMALLPVINMLNTKYYIYDLNQPPLPNTHALGNAWFVKSAKVVDSADQEVTSMKNFDPKSTAIVNKSFDKGLGGFTSGSGEGEIKLTEYQPNDLKYEATVNSGSQLAVFSEIYYPKGWKSFIDGKETPHIQVDYVLRGLVIPAGKHQVEFKFEPSSYYLGNKVSLASSILLLLAIGGYLFYSFKMKN</sequence>
<gene>
    <name evidence="2" type="ORF">AQPE_2127</name>
</gene>
<keyword evidence="1" id="KW-1133">Transmembrane helix</keyword>
<dbReference type="AlphaFoldDB" id="A0A5K7S8T3"/>
<dbReference type="RefSeq" id="WP_318350920.1">
    <property type="nucleotide sequence ID" value="NZ_AP018694.1"/>
</dbReference>
<evidence type="ECO:0000313" key="2">
    <source>
        <dbReference type="EMBL" id="BBE17968.1"/>
    </source>
</evidence>
<feature type="transmembrane region" description="Helical" evidence="1">
    <location>
        <begin position="97"/>
        <end position="118"/>
    </location>
</feature>
<dbReference type="PANTHER" id="PTHR38454:SF1">
    <property type="entry name" value="INTEGRAL MEMBRANE PROTEIN"/>
    <property type="match status" value="1"/>
</dbReference>
<name>A0A5K7S8T3_9BACT</name>
<feature type="transmembrane region" description="Helical" evidence="1">
    <location>
        <begin position="172"/>
        <end position="188"/>
    </location>
</feature>